<dbReference type="Proteomes" id="UP001623591">
    <property type="component" value="Unassembled WGS sequence"/>
</dbReference>
<proteinExistence type="predicted"/>
<gene>
    <name evidence="1" type="ORF">ACJDUG_17565</name>
</gene>
<comment type="caution">
    <text evidence="1">The sequence shown here is derived from an EMBL/GenBank/DDBJ whole genome shotgun (WGS) entry which is preliminary data.</text>
</comment>
<name>A0ABW8TAK3_9CLOT</name>
<dbReference type="RefSeq" id="WP_406771177.1">
    <property type="nucleotide sequence ID" value="NZ_JBJHZZ010000031.1"/>
</dbReference>
<protein>
    <submittedName>
        <fullName evidence="1">Uncharacterized protein</fullName>
    </submittedName>
</protein>
<sequence length="173" mass="19804">MKVVFKFIFSILAILVLDTANVGSYKIQACIVDSELFHPQTNFITNEQTKAQVQLFREALDKFGATSPEQVISIWANAEKSRNGVLHYAVSCNELKNKIIKGWGEPRDSFWIYGGSSPWLEKYEILYNRKLNDTEYEAKIKFFWVSSAGPSKPTETTLLIVKNKDIWCVKEAK</sequence>
<dbReference type="EMBL" id="JBJHZZ010000031">
    <property type="protein sequence ID" value="MFL0248752.1"/>
    <property type="molecule type" value="Genomic_DNA"/>
</dbReference>
<evidence type="ECO:0000313" key="1">
    <source>
        <dbReference type="EMBL" id="MFL0248752.1"/>
    </source>
</evidence>
<evidence type="ECO:0000313" key="2">
    <source>
        <dbReference type="Proteomes" id="UP001623591"/>
    </source>
</evidence>
<reference evidence="1 2" key="1">
    <citation type="submission" date="2024-11" db="EMBL/GenBank/DDBJ databases">
        <authorList>
            <person name="Heng Y.C."/>
            <person name="Lim A.C.H."/>
            <person name="Lee J.K.Y."/>
            <person name="Kittelmann S."/>
        </authorList>
    </citation>
    <scope>NUCLEOTIDE SEQUENCE [LARGE SCALE GENOMIC DNA]</scope>
    <source>
        <strain evidence="1 2">WILCCON 0185</strain>
    </source>
</reference>
<organism evidence="1 2">
    <name type="scientific">Candidatus Clostridium stratigraminis</name>
    <dbReference type="NCBI Taxonomy" id="3381661"/>
    <lineage>
        <taxon>Bacteria</taxon>
        <taxon>Bacillati</taxon>
        <taxon>Bacillota</taxon>
        <taxon>Clostridia</taxon>
        <taxon>Eubacteriales</taxon>
        <taxon>Clostridiaceae</taxon>
        <taxon>Clostridium</taxon>
    </lineage>
</organism>
<keyword evidence="2" id="KW-1185">Reference proteome</keyword>
<accession>A0ABW8TAK3</accession>